<dbReference type="GO" id="GO:0005886">
    <property type="term" value="C:plasma membrane"/>
    <property type="evidence" value="ECO:0007669"/>
    <property type="project" value="TreeGrafter"/>
</dbReference>
<comment type="similarity">
    <text evidence="1">Belongs to the type III secretion exporter family.</text>
</comment>
<accession>A0A447PI06</accession>
<dbReference type="PANTHER" id="PTHR30531">
    <property type="entry name" value="FLAGELLAR BIOSYNTHETIC PROTEIN FLHB"/>
    <property type="match status" value="1"/>
</dbReference>
<protein>
    <submittedName>
        <fullName evidence="2">Secretion system apparatus protein SsaU</fullName>
    </submittedName>
</protein>
<proteinExistence type="inferred from homology"/>
<dbReference type="EMBL" id="LR134148">
    <property type="protein sequence ID" value="VEA37511.1"/>
    <property type="molecule type" value="Genomic_DNA"/>
</dbReference>
<name>A0A447PI06_SALET</name>
<organism evidence="2 3">
    <name type="scientific">Salmonella enterica I</name>
    <dbReference type="NCBI Taxonomy" id="59201"/>
    <lineage>
        <taxon>Bacteria</taxon>
        <taxon>Pseudomonadati</taxon>
        <taxon>Pseudomonadota</taxon>
        <taxon>Gammaproteobacteria</taxon>
        <taxon>Enterobacterales</taxon>
        <taxon>Enterobacteriaceae</taxon>
        <taxon>Salmonella</taxon>
    </lineage>
</organism>
<dbReference type="PANTHER" id="PTHR30531:SF6">
    <property type="entry name" value="SECRETION SYSTEM APPARATUS PROTEIN SSAU"/>
    <property type="match status" value="1"/>
</dbReference>
<gene>
    <name evidence="2" type="ORF">NCTC8271_02839</name>
</gene>
<dbReference type="InterPro" id="IPR029025">
    <property type="entry name" value="T3SS_substrate_exporter_C"/>
</dbReference>
<evidence type="ECO:0000256" key="1">
    <source>
        <dbReference type="ARBA" id="ARBA00010690"/>
    </source>
</evidence>
<sequence length="107" mass="12432">MKTRRREMQSEIQSGSLAQSVKQSVAVVRNPTHIAVCLGYHPTDMQYHVSWKKAVMLKLTILLTSLNATASPLLKMLSWPAHYFLKWNAEIKFLKRYLNPLQPCYVW</sequence>
<dbReference type="AlphaFoldDB" id="A0A447PI06"/>
<dbReference type="GO" id="GO:0009306">
    <property type="term" value="P:protein secretion"/>
    <property type="evidence" value="ECO:0007669"/>
    <property type="project" value="InterPro"/>
</dbReference>
<evidence type="ECO:0000313" key="3">
    <source>
        <dbReference type="Proteomes" id="UP000273655"/>
    </source>
</evidence>
<dbReference type="Proteomes" id="UP000273655">
    <property type="component" value="Chromosome 1"/>
</dbReference>
<dbReference type="Pfam" id="PF01312">
    <property type="entry name" value="Bac_export_2"/>
    <property type="match status" value="1"/>
</dbReference>
<dbReference type="InterPro" id="IPR006135">
    <property type="entry name" value="T3SS_substrate_exporter"/>
</dbReference>
<dbReference type="Gene3D" id="3.40.1690.10">
    <property type="entry name" value="secretion proteins EscU"/>
    <property type="match status" value="1"/>
</dbReference>
<reference evidence="2 3" key="1">
    <citation type="submission" date="2018-12" db="EMBL/GenBank/DDBJ databases">
        <authorList>
            <consortium name="Pathogen Informatics"/>
        </authorList>
    </citation>
    <scope>NUCLEOTIDE SEQUENCE [LARGE SCALE GENOMIC DNA]</scope>
    <source>
        <strain evidence="2 3">NCTC8271</strain>
    </source>
</reference>
<dbReference type="SUPFAM" id="SSF160544">
    <property type="entry name" value="EscU C-terminal domain-like"/>
    <property type="match status" value="1"/>
</dbReference>
<evidence type="ECO:0000313" key="2">
    <source>
        <dbReference type="EMBL" id="VEA37511.1"/>
    </source>
</evidence>